<dbReference type="EMBL" id="JAPQKH010000002">
    <property type="protein sequence ID" value="KAJ5113911.1"/>
    <property type="molecule type" value="Genomic_DNA"/>
</dbReference>
<organism evidence="2 3">
    <name type="scientific">Penicillium angulare</name>
    <dbReference type="NCBI Taxonomy" id="116970"/>
    <lineage>
        <taxon>Eukaryota</taxon>
        <taxon>Fungi</taxon>
        <taxon>Dikarya</taxon>
        <taxon>Ascomycota</taxon>
        <taxon>Pezizomycotina</taxon>
        <taxon>Eurotiomycetes</taxon>
        <taxon>Eurotiomycetidae</taxon>
        <taxon>Eurotiales</taxon>
        <taxon>Aspergillaceae</taxon>
        <taxon>Penicillium</taxon>
    </lineage>
</organism>
<keyword evidence="1" id="KW-0732">Signal</keyword>
<accession>A0A9W9KQ96</accession>
<evidence type="ECO:0000256" key="1">
    <source>
        <dbReference type="SAM" id="SignalP"/>
    </source>
</evidence>
<comment type="caution">
    <text evidence="2">The sequence shown here is derived from an EMBL/GenBank/DDBJ whole genome shotgun (WGS) entry which is preliminary data.</text>
</comment>
<dbReference type="Proteomes" id="UP001149165">
    <property type="component" value="Unassembled WGS sequence"/>
</dbReference>
<protein>
    <submittedName>
        <fullName evidence="2">Uncharacterized protein</fullName>
    </submittedName>
</protein>
<reference evidence="2" key="2">
    <citation type="journal article" date="2023" name="IMA Fungus">
        <title>Comparative genomic study of the Penicillium genus elucidates a diverse pangenome and 15 lateral gene transfer events.</title>
        <authorList>
            <person name="Petersen C."/>
            <person name="Sorensen T."/>
            <person name="Nielsen M.R."/>
            <person name="Sondergaard T.E."/>
            <person name="Sorensen J.L."/>
            <person name="Fitzpatrick D.A."/>
            <person name="Frisvad J.C."/>
            <person name="Nielsen K.L."/>
        </authorList>
    </citation>
    <scope>NUCLEOTIDE SEQUENCE</scope>
    <source>
        <strain evidence="2">IBT 30069</strain>
    </source>
</reference>
<proteinExistence type="predicted"/>
<evidence type="ECO:0000313" key="3">
    <source>
        <dbReference type="Proteomes" id="UP001149165"/>
    </source>
</evidence>
<sequence length="97" mass="10577">MKLSTILTTIFFTISAVAVPLETAQNAGQGELEADAGRLLPTTAIIMDMRLDEIKLARKLCEKHGSPMSNVLDEPPVTLQRLVESSKSFIGYLFALV</sequence>
<name>A0A9W9KQ96_9EURO</name>
<feature type="chain" id="PRO_5040902401" evidence="1">
    <location>
        <begin position="19"/>
        <end position="97"/>
    </location>
</feature>
<reference evidence="2" key="1">
    <citation type="submission" date="2022-11" db="EMBL/GenBank/DDBJ databases">
        <authorList>
            <person name="Petersen C."/>
        </authorList>
    </citation>
    <scope>NUCLEOTIDE SEQUENCE</scope>
    <source>
        <strain evidence="2">IBT 30069</strain>
    </source>
</reference>
<dbReference type="AlphaFoldDB" id="A0A9W9KQ96"/>
<gene>
    <name evidence="2" type="ORF">N7456_002445</name>
</gene>
<evidence type="ECO:0000313" key="2">
    <source>
        <dbReference type="EMBL" id="KAJ5113911.1"/>
    </source>
</evidence>
<feature type="signal peptide" evidence="1">
    <location>
        <begin position="1"/>
        <end position="18"/>
    </location>
</feature>
<keyword evidence="3" id="KW-1185">Reference proteome</keyword>